<evidence type="ECO:0000313" key="2">
    <source>
        <dbReference type="EMBL" id="KAK3761711.1"/>
    </source>
</evidence>
<feature type="transmembrane region" description="Helical" evidence="1">
    <location>
        <begin position="46"/>
        <end position="65"/>
    </location>
</feature>
<dbReference type="AlphaFoldDB" id="A0AAE0Z415"/>
<reference evidence="2" key="1">
    <citation type="journal article" date="2023" name="G3 (Bethesda)">
        <title>A reference genome for the long-term kleptoplast-retaining sea slug Elysia crispata morphotype clarki.</title>
        <authorList>
            <person name="Eastman K.E."/>
            <person name="Pendleton A.L."/>
            <person name="Shaikh M.A."/>
            <person name="Suttiyut T."/>
            <person name="Ogas R."/>
            <person name="Tomko P."/>
            <person name="Gavelis G."/>
            <person name="Widhalm J.R."/>
            <person name="Wisecaver J.H."/>
        </authorList>
    </citation>
    <scope>NUCLEOTIDE SEQUENCE</scope>
    <source>
        <strain evidence="2">ECLA1</strain>
    </source>
</reference>
<dbReference type="Proteomes" id="UP001283361">
    <property type="component" value="Unassembled WGS sequence"/>
</dbReference>
<evidence type="ECO:0000256" key="1">
    <source>
        <dbReference type="SAM" id="Phobius"/>
    </source>
</evidence>
<protein>
    <submittedName>
        <fullName evidence="2">Uncharacterized protein</fullName>
    </submittedName>
</protein>
<sequence>MRILGAPSDKALQFPDYEEGDDPFEVITDDDLNLADQELNRELLRYAGWTLLSVVFFLVLVYCAVSDPRAFVVAFATGMPCCLMCPCIKSLYKYTNPYKMIQEGVNTYVPGILQNDDGTLKTYEPSDEEIASLYELINELVNF</sequence>
<keyword evidence="1" id="KW-0812">Transmembrane</keyword>
<dbReference type="EMBL" id="JAWDGP010004851">
    <property type="protein sequence ID" value="KAK3761711.1"/>
    <property type="molecule type" value="Genomic_DNA"/>
</dbReference>
<name>A0AAE0Z415_9GAST</name>
<keyword evidence="1" id="KW-0472">Membrane</keyword>
<keyword evidence="1" id="KW-1133">Transmembrane helix</keyword>
<organism evidence="2 3">
    <name type="scientific">Elysia crispata</name>
    <name type="common">lettuce slug</name>
    <dbReference type="NCBI Taxonomy" id="231223"/>
    <lineage>
        <taxon>Eukaryota</taxon>
        <taxon>Metazoa</taxon>
        <taxon>Spiralia</taxon>
        <taxon>Lophotrochozoa</taxon>
        <taxon>Mollusca</taxon>
        <taxon>Gastropoda</taxon>
        <taxon>Heterobranchia</taxon>
        <taxon>Euthyneura</taxon>
        <taxon>Panpulmonata</taxon>
        <taxon>Sacoglossa</taxon>
        <taxon>Placobranchoidea</taxon>
        <taxon>Plakobranchidae</taxon>
        <taxon>Elysia</taxon>
    </lineage>
</organism>
<evidence type="ECO:0000313" key="3">
    <source>
        <dbReference type="Proteomes" id="UP001283361"/>
    </source>
</evidence>
<keyword evidence="3" id="KW-1185">Reference proteome</keyword>
<feature type="transmembrane region" description="Helical" evidence="1">
    <location>
        <begin position="71"/>
        <end position="92"/>
    </location>
</feature>
<gene>
    <name evidence="2" type="ORF">RRG08_016143</name>
</gene>
<accession>A0AAE0Z415</accession>
<comment type="caution">
    <text evidence="2">The sequence shown here is derived from an EMBL/GenBank/DDBJ whole genome shotgun (WGS) entry which is preliminary data.</text>
</comment>
<proteinExistence type="predicted"/>